<evidence type="ECO:0000259" key="6">
    <source>
        <dbReference type="PROSITE" id="PS51387"/>
    </source>
</evidence>
<evidence type="ECO:0000256" key="2">
    <source>
        <dbReference type="ARBA" id="ARBA00005466"/>
    </source>
</evidence>
<dbReference type="EMBL" id="CYGV01002040">
    <property type="protein sequence ID" value="CUA78499.1"/>
    <property type="molecule type" value="Genomic_DNA"/>
</dbReference>
<dbReference type="Pfam" id="PF01565">
    <property type="entry name" value="FAD_binding_4"/>
    <property type="match status" value="2"/>
</dbReference>
<accession>A0A0K6GJE9</accession>
<evidence type="ECO:0000256" key="1">
    <source>
        <dbReference type="ARBA" id="ARBA00001974"/>
    </source>
</evidence>
<feature type="domain" description="FAD-binding PCMH-type" evidence="6">
    <location>
        <begin position="337"/>
        <end position="515"/>
    </location>
</feature>
<dbReference type="GO" id="GO:0016491">
    <property type="term" value="F:oxidoreductase activity"/>
    <property type="evidence" value="ECO:0007669"/>
    <property type="project" value="UniProtKB-KW"/>
</dbReference>
<dbReference type="SUPFAM" id="SSF56176">
    <property type="entry name" value="FAD-binding/transporter-associated domain-like"/>
    <property type="match status" value="2"/>
</dbReference>
<dbReference type="InterPro" id="IPR016166">
    <property type="entry name" value="FAD-bd_PCMH"/>
</dbReference>
<dbReference type="GO" id="GO:0071949">
    <property type="term" value="F:FAD binding"/>
    <property type="evidence" value="ECO:0007669"/>
    <property type="project" value="InterPro"/>
</dbReference>
<dbReference type="Gene3D" id="3.30.465.10">
    <property type="match status" value="2"/>
</dbReference>
<dbReference type="PROSITE" id="PS51387">
    <property type="entry name" value="FAD_PCMH"/>
    <property type="match status" value="2"/>
</dbReference>
<keyword evidence="4" id="KW-0274">FAD</keyword>
<proteinExistence type="inferred from homology"/>
<dbReference type="Gene3D" id="3.30.43.10">
    <property type="entry name" value="Uridine Diphospho-n-acetylenolpyruvylglucosamine Reductase, domain 2"/>
    <property type="match status" value="2"/>
</dbReference>
<dbReference type="AlphaFoldDB" id="A0A0K6GJE9"/>
<evidence type="ECO:0000256" key="4">
    <source>
        <dbReference type="ARBA" id="ARBA00022827"/>
    </source>
</evidence>
<feature type="domain" description="FAD-binding PCMH-type" evidence="6">
    <location>
        <begin position="38"/>
        <end position="217"/>
    </location>
</feature>
<comment type="cofactor">
    <cofactor evidence="1">
        <name>FAD</name>
        <dbReference type="ChEBI" id="CHEBI:57692"/>
    </cofactor>
</comment>
<evidence type="ECO:0000313" key="8">
    <source>
        <dbReference type="Proteomes" id="UP000044841"/>
    </source>
</evidence>
<keyword evidence="8" id="KW-1185">Reference proteome</keyword>
<dbReference type="InterPro" id="IPR006094">
    <property type="entry name" value="Oxid_FAD_bind_N"/>
</dbReference>
<dbReference type="Pfam" id="PF08031">
    <property type="entry name" value="BBE"/>
    <property type="match status" value="1"/>
</dbReference>
<sequence length="557" mass="58968">MSPINSSALELLRKALSPNASVNLPGDPDYTNKRWARNAEKTAAIVTCPVTAEDVAQIIAFAQGKAPYDAQQKLDMAVKGGGHTPSGASSSEGGLVIDLNPKMHTVRVDPDAKLAYVQGGALWADVDEATFPHGLASVSGVVSHTGVGGLILGGGFGWLCSQYGLVVDNLARATVVTSSGSILTASDSENVDLFWAIRGGGANFGVVTDSVPKDATAYGNRAPTYNVGYFMNWSDPAWTKQSIPTVLALDKEFMKLRDAHFHRDLVGEGGYLNYQDAESQKAGASRRFGSHFPRLLEIKRKYDPENLFGKWSLLSPSASFNLPGDPGYSNKRWAANAERNAAAVACPATPEDVVQALAFAQGKAPYDSQQRLHLAVKGGGHTPSGASSSEGGLVIDLQPNMHSVRVDPDAKLAYVGGGCLWEEVDEATAPHGLASVAGIVGHTGVGGLTLGGGFGWLCSQHGLVIDNLVQATVVTSPGDILTASDSQNADLFWALRGGGANFGVVTEFVLKLHEQRPDLYTATLLFPPPSLEKVTNEINVWIRHREASTQLGKHHHT</sequence>
<dbReference type="Proteomes" id="UP000044841">
    <property type="component" value="Unassembled WGS sequence"/>
</dbReference>
<evidence type="ECO:0000256" key="3">
    <source>
        <dbReference type="ARBA" id="ARBA00022630"/>
    </source>
</evidence>
<name>A0A0K6GJE9_9AGAM</name>
<gene>
    <name evidence="7" type="ORF">RSOLAG22IIIB_13191</name>
</gene>
<organism evidence="7 8">
    <name type="scientific">Rhizoctonia solani</name>
    <dbReference type="NCBI Taxonomy" id="456999"/>
    <lineage>
        <taxon>Eukaryota</taxon>
        <taxon>Fungi</taxon>
        <taxon>Dikarya</taxon>
        <taxon>Basidiomycota</taxon>
        <taxon>Agaricomycotina</taxon>
        <taxon>Agaricomycetes</taxon>
        <taxon>Cantharellales</taxon>
        <taxon>Ceratobasidiaceae</taxon>
        <taxon>Rhizoctonia</taxon>
    </lineage>
</organism>
<protein>
    <submittedName>
        <fullName evidence="7">6-hydroxy-D-nicotine oxidase</fullName>
    </submittedName>
</protein>
<keyword evidence="5" id="KW-0560">Oxidoreductase</keyword>
<dbReference type="PANTHER" id="PTHR42973:SF39">
    <property type="entry name" value="FAD-BINDING PCMH-TYPE DOMAIN-CONTAINING PROTEIN"/>
    <property type="match status" value="1"/>
</dbReference>
<dbReference type="InterPro" id="IPR012951">
    <property type="entry name" value="BBE"/>
</dbReference>
<keyword evidence="3" id="KW-0285">Flavoprotein</keyword>
<dbReference type="InterPro" id="IPR016169">
    <property type="entry name" value="FAD-bd_PCMH_sub2"/>
</dbReference>
<comment type="similarity">
    <text evidence="2">Belongs to the oxygen-dependent FAD-linked oxidoreductase family.</text>
</comment>
<dbReference type="InterPro" id="IPR016167">
    <property type="entry name" value="FAD-bd_PCMH_sub1"/>
</dbReference>
<dbReference type="InterPro" id="IPR036318">
    <property type="entry name" value="FAD-bd_PCMH-like_sf"/>
</dbReference>
<dbReference type="InterPro" id="IPR050416">
    <property type="entry name" value="FAD-linked_Oxidoreductase"/>
</dbReference>
<dbReference type="PANTHER" id="PTHR42973">
    <property type="entry name" value="BINDING OXIDOREDUCTASE, PUTATIVE (AFU_ORTHOLOGUE AFUA_1G17690)-RELATED"/>
    <property type="match status" value="1"/>
</dbReference>
<evidence type="ECO:0000256" key="5">
    <source>
        <dbReference type="ARBA" id="ARBA00023002"/>
    </source>
</evidence>
<reference evidence="7 8" key="1">
    <citation type="submission" date="2015-07" db="EMBL/GenBank/DDBJ databases">
        <authorList>
            <person name="Noorani M."/>
        </authorList>
    </citation>
    <scope>NUCLEOTIDE SEQUENCE [LARGE SCALE GENOMIC DNA]</scope>
    <source>
        <strain evidence="7">BBA 69670</strain>
    </source>
</reference>
<evidence type="ECO:0000313" key="7">
    <source>
        <dbReference type="EMBL" id="CUA78499.1"/>
    </source>
</evidence>